<protein>
    <submittedName>
        <fullName evidence="1">Uncharacterized protein</fullName>
    </submittedName>
</protein>
<comment type="caution">
    <text evidence="1">The sequence shown here is derived from an EMBL/GenBank/DDBJ whole genome shotgun (WGS) entry which is preliminary data.</text>
</comment>
<evidence type="ECO:0000313" key="2">
    <source>
        <dbReference type="Proteomes" id="UP001243375"/>
    </source>
</evidence>
<reference evidence="1" key="1">
    <citation type="submission" date="2023-04" db="EMBL/GenBank/DDBJ databases">
        <title>Draft Genome sequencing of Naganishia species isolated from polar environments using Oxford Nanopore Technology.</title>
        <authorList>
            <person name="Leo P."/>
            <person name="Venkateswaran K."/>
        </authorList>
    </citation>
    <scope>NUCLEOTIDE SEQUENCE</scope>
    <source>
        <strain evidence="1">MNA-CCFEE 5425</strain>
    </source>
</reference>
<sequence length="412" mass="45666">MPDEIVNLAFFPDNETSPSASRSSSPTASNPPKSVSKPVQPPARGKKPSGRVSAVPKDKPAAEGEEPEGKRSASWVTDVIAGVSLERQLVDWMVADELIKKYKQACGFHDHTGQGVKSNQGQKEFDRQLHKIYKYYELFDECLGERSGFRSKTPFGNLGELEQAWEECLGLKSVKAKRKKAEDGARDGQEDEDEVTGDAAKARKRQRLRANTKNTSAGPIHLKDTTKSHKTDDSEEDEDEIDEDEGEEHKTADKNKGRGKGKPNAIMDHLQNFLTEASKDRKAQMNLAKQMQSKREKRKDDKDHLKKTKEFRALAVVIGKELAWQQIFDEPFPTVQTQADIAPPASDPILNALDVDSVTEQYGFPLDPSLQPDAPSSIPNADAGKEQLAIDEAVENSEYGVRDLGLLFDKPA</sequence>
<accession>A0ACC2WM23</accession>
<keyword evidence="2" id="KW-1185">Reference proteome</keyword>
<dbReference type="EMBL" id="JASBWU010000029">
    <property type="protein sequence ID" value="KAJ9111602.1"/>
    <property type="molecule type" value="Genomic_DNA"/>
</dbReference>
<proteinExistence type="predicted"/>
<dbReference type="Proteomes" id="UP001243375">
    <property type="component" value="Unassembled WGS sequence"/>
</dbReference>
<evidence type="ECO:0000313" key="1">
    <source>
        <dbReference type="EMBL" id="KAJ9111602.1"/>
    </source>
</evidence>
<gene>
    <name evidence="1" type="ORF">QFC22_006473</name>
</gene>
<organism evidence="1 2">
    <name type="scientific">Naganishia vaughanmartiniae</name>
    <dbReference type="NCBI Taxonomy" id="1424756"/>
    <lineage>
        <taxon>Eukaryota</taxon>
        <taxon>Fungi</taxon>
        <taxon>Dikarya</taxon>
        <taxon>Basidiomycota</taxon>
        <taxon>Agaricomycotina</taxon>
        <taxon>Tremellomycetes</taxon>
        <taxon>Filobasidiales</taxon>
        <taxon>Filobasidiaceae</taxon>
        <taxon>Naganishia</taxon>
    </lineage>
</organism>
<name>A0ACC2WM23_9TREE</name>